<dbReference type="OrthoDB" id="771136at2759"/>
<dbReference type="Pfam" id="PF00026">
    <property type="entry name" value="Asp"/>
    <property type="match status" value="1"/>
</dbReference>
<evidence type="ECO:0000313" key="5">
    <source>
        <dbReference type="Proteomes" id="UP000799424"/>
    </source>
</evidence>
<proteinExistence type="inferred from homology"/>
<gene>
    <name evidence="4" type="ORF">CC86DRAFT_335837</name>
</gene>
<keyword evidence="2" id="KW-1015">Disulfide bond</keyword>
<feature type="domain" description="Peptidase A1" evidence="3">
    <location>
        <begin position="118"/>
        <end position="461"/>
    </location>
</feature>
<dbReference type="InterPro" id="IPR033121">
    <property type="entry name" value="PEPTIDASE_A1"/>
</dbReference>
<dbReference type="GO" id="GO:0000324">
    <property type="term" value="C:fungal-type vacuole"/>
    <property type="evidence" value="ECO:0007669"/>
    <property type="project" value="TreeGrafter"/>
</dbReference>
<keyword evidence="4" id="KW-0645">Protease</keyword>
<dbReference type="AlphaFoldDB" id="A0A6A6ZFQ2"/>
<dbReference type="SUPFAM" id="SSF50630">
    <property type="entry name" value="Acid proteases"/>
    <property type="match status" value="1"/>
</dbReference>
<keyword evidence="5" id="KW-1185">Reference proteome</keyword>
<protein>
    <submittedName>
        <fullName evidence="4">Acid protease</fullName>
    </submittedName>
</protein>
<dbReference type="EMBL" id="MU006246">
    <property type="protein sequence ID" value="KAF2819105.1"/>
    <property type="molecule type" value="Genomic_DNA"/>
</dbReference>
<dbReference type="InterPro" id="IPR001461">
    <property type="entry name" value="Aspartic_peptidase_A1"/>
</dbReference>
<keyword evidence="4" id="KW-0378">Hydrolase</keyword>
<reference evidence="4" key="1">
    <citation type="journal article" date="2020" name="Stud. Mycol.">
        <title>101 Dothideomycetes genomes: a test case for predicting lifestyles and emergence of pathogens.</title>
        <authorList>
            <person name="Haridas S."/>
            <person name="Albert R."/>
            <person name="Binder M."/>
            <person name="Bloem J."/>
            <person name="Labutti K."/>
            <person name="Salamov A."/>
            <person name="Andreopoulos B."/>
            <person name="Baker S."/>
            <person name="Barry K."/>
            <person name="Bills G."/>
            <person name="Bluhm B."/>
            <person name="Cannon C."/>
            <person name="Castanera R."/>
            <person name="Culley D."/>
            <person name="Daum C."/>
            <person name="Ezra D."/>
            <person name="Gonzalez J."/>
            <person name="Henrissat B."/>
            <person name="Kuo A."/>
            <person name="Liang C."/>
            <person name="Lipzen A."/>
            <person name="Lutzoni F."/>
            <person name="Magnuson J."/>
            <person name="Mondo S."/>
            <person name="Nolan M."/>
            <person name="Ohm R."/>
            <person name="Pangilinan J."/>
            <person name="Park H.-J."/>
            <person name="Ramirez L."/>
            <person name="Alfaro M."/>
            <person name="Sun H."/>
            <person name="Tritt A."/>
            <person name="Yoshinaga Y."/>
            <person name="Zwiers L.-H."/>
            <person name="Turgeon B."/>
            <person name="Goodwin S."/>
            <person name="Spatafora J."/>
            <person name="Crous P."/>
            <person name="Grigoriev I."/>
        </authorList>
    </citation>
    <scope>NUCLEOTIDE SEQUENCE</scope>
    <source>
        <strain evidence="4">CBS 113818</strain>
    </source>
</reference>
<dbReference type="GO" id="GO:0004190">
    <property type="term" value="F:aspartic-type endopeptidase activity"/>
    <property type="evidence" value="ECO:0007669"/>
    <property type="project" value="InterPro"/>
</dbReference>
<dbReference type="InterPro" id="IPR021109">
    <property type="entry name" value="Peptidase_aspartic_dom_sf"/>
</dbReference>
<dbReference type="GO" id="GO:0006508">
    <property type="term" value="P:proteolysis"/>
    <property type="evidence" value="ECO:0007669"/>
    <property type="project" value="UniProtKB-KW"/>
</dbReference>
<name>A0A6A6ZFQ2_9PLEO</name>
<organism evidence="4 5">
    <name type="scientific">Ophiobolus disseminans</name>
    <dbReference type="NCBI Taxonomy" id="1469910"/>
    <lineage>
        <taxon>Eukaryota</taxon>
        <taxon>Fungi</taxon>
        <taxon>Dikarya</taxon>
        <taxon>Ascomycota</taxon>
        <taxon>Pezizomycotina</taxon>
        <taxon>Dothideomycetes</taxon>
        <taxon>Pleosporomycetidae</taxon>
        <taxon>Pleosporales</taxon>
        <taxon>Pleosporineae</taxon>
        <taxon>Phaeosphaeriaceae</taxon>
        <taxon>Ophiobolus</taxon>
    </lineage>
</organism>
<accession>A0A6A6ZFQ2</accession>
<evidence type="ECO:0000259" key="3">
    <source>
        <dbReference type="PROSITE" id="PS51767"/>
    </source>
</evidence>
<evidence type="ECO:0000256" key="2">
    <source>
        <dbReference type="PIRSR" id="PIRSR601461-2"/>
    </source>
</evidence>
<dbReference type="FunFam" id="2.40.70.10:FF:000229">
    <property type="entry name" value="Uncharacterized protein"/>
    <property type="match status" value="1"/>
</dbReference>
<dbReference type="PANTHER" id="PTHR47966">
    <property type="entry name" value="BETA-SITE APP-CLEAVING ENZYME, ISOFORM A-RELATED"/>
    <property type="match status" value="1"/>
</dbReference>
<dbReference type="PROSITE" id="PS51767">
    <property type="entry name" value="PEPTIDASE_A1"/>
    <property type="match status" value="1"/>
</dbReference>
<dbReference type="PANTHER" id="PTHR47966:SF51">
    <property type="entry name" value="BETA-SITE APP-CLEAVING ENZYME, ISOFORM A-RELATED"/>
    <property type="match status" value="1"/>
</dbReference>
<dbReference type="Gene3D" id="2.40.70.10">
    <property type="entry name" value="Acid Proteases"/>
    <property type="match status" value="2"/>
</dbReference>
<sequence>MSSLFYCTLPNMSLSISKPLVCGAIVLATVANAGFYSLPITRTTCDIYWKMPGVSLQNYRPHAQTVLGVSFSHPTSQKYVGAFPGASKDTRTMSFYQGLTLNDDGDNDDVDAWFFSLYTTEVAVGSPPMTMTATVDNSWSAFFVPSANCSHNPQELKSCKIHPIYNSSLSSTYQSHLDLASVLYVGLHTERNVSQDSIHVAGMEIKGRLLEEATMWHPDVGTPDQLFDTALGLSLFLARSSDGSSDFMAASPFQNMVQQNLLDRNMFTLKLRRTDEDAGELVLGGLPAELTGRDMIEVPLNHSRNSSGYLWDYYTMNGWQISVTDMAFAPNGSENATSVLRTPQIDVILSSFPWIGIPSDVTKKIHDIIGIQYTFHCIECDKREELPNSTIVFGPHGQSITLTPWDYLIEVYDSVFKQLKCVSAFFPLDGYGDDGFIILGLPFLSGLHSVFDADRMSISFATRPL</sequence>
<comment type="similarity">
    <text evidence="1">Belongs to the peptidase A1 family.</text>
</comment>
<dbReference type="Proteomes" id="UP000799424">
    <property type="component" value="Unassembled WGS sequence"/>
</dbReference>
<evidence type="ECO:0000256" key="1">
    <source>
        <dbReference type="ARBA" id="ARBA00007447"/>
    </source>
</evidence>
<evidence type="ECO:0000313" key="4">
    <source>
        <dbReference type="EMBL" id="KAF2819105.1"/>
    </source>
</evidence>
<feature type="disulfide bond" evidence="2">
    <location>
        <begin position="149"/>
        <end position="159"/>
    </location>
</feature>